<dbReference type="Pfam" id="PF00076">
    <property type="entry name" value="RRM_1"/>
    <property type="match status" value="2"/>
</dbReference>
<dbReference type="PROSITE" id="PS50102">
    <property type="entry name" value="RRM"/>
    <property type="match status" value="2"/>
</dbReference>
<feature type="domain" description="RRM" evidence="3">
    <location>
        <begin position="186"/>
        <end position="255"/>
    </location>
</feature>
<name>A0AA38WVS9_9ASTR</name>
<dbReference type="PANTHER" id="PTHR48025">
    <property type="entry name" value="OS02G0815200 PROTEIN"/>
    <property type="match status" value="1"/>
</dbReference>
<dbReference type="GO" id="GO:0009535">
    <property type="term" value="C:chloroplast thylakoid membrane"/>
    <property type="evidence" value="ECO:0007669"/>
    <property type="project" value="TreeGrafter"/>
</dbReference>
<dbReference type="Proteomes" id="UP001172457">
    <property type="component" value="Chromosome 1"/>
</dbReference>
<dbReference type="InterPro" id="IPR012677">
    <property type="entry name" value="Nucleotide-bd_a/b_plait_sf"/>
</dbReference>
<protein>
    <recommendedName>
        <fullName evidence="3">RRM domain-containing protein</fullName>
    </recommendedName>
</protein>
<organism evidence="4 5">
    <name type="scientific">Centaurea solstitialis</name>
    <name type="common">yellow star-thistle</name>
    <dbReference type="NCBI Taxonomy" id="347529"/>
    <lineage>
        <taxon>Eukaryota</taxon>
        <taxon>Viridiplantae</taxon>
        <taxon>Streptophyta</taxon>
        <taxon>Embryophyta</taxon>
        <taxon>Tracheophyta</taxon>
        <taxon>Spermatophyta</taxon>
        <taxon>Magnoliopsida</taxon>
        <taxon>eudicotyledons</taxon>
        <taxon>Gunneridae</taxon>
        <taxon>Pentapetalae</taxon>
        <taxon>asterids</taxon>
        <taxon>campanulids</taxon>
        <taxon>Asterales</taxon>
        <taxon>Asteraceae</taxon>
        <taxon>Carduoideae</taxon>
        <taxon>Cardueae</taxon>
        <taxon>Centaureinae</taxon>
        <taxon>Centaurea</taxon>
    </lineage>
</organism>
<reference evidence="4" key="1">
    <citation type="submission" date="2023-03" db="EMBL/GenBank/DDBJ databases">
        <title>Chromosome-scale reference genome and RAD-based genetic map of yellow starthistle (Centaurea solstitialis) reveal putative structural variation and QTLs associated with invader traits.</title>
        <authorList>
            <person name="Reatini B."/>
            <person name="Cang F.A."/>
            <person name="Jiang Q."/>
            <person name="Mckibben M.T.W."/>
            <person name="Barker M.S."/>
            <person name="Rieseberg L.H."/>
            <person name="Dlugosch K.M."/>
        </authorList>
    </citation>
    <scope>NUCLEOTIDE SEQUENCE</scope>
    <source>
        <strain evidence="4">CAN-66</strain>
        <tissue evidence="4">Leaf</tissue>
    </source>
</reference>
<accession>A0AA38WVS9</accession>
<keyword evidence="5" id="KW-1185">Reference proteome</keyword>
<evidence type="ECO:0000313" key="5">
    <source>
        <dbReference type="Proteomes" id="UP001172457"/>
    </source>
</evidence>
<dbReference type="InterPro" id="IPR000504">
    <property type="entry name" value="RRM_dom"/>
</dbReference>
<proteinExistence type="predicted"/>
<evidence type="ECO:0000256" key="2">
    <source>
        <dbReference type="PROSITE-ProRule" id="PRU00176"/>
    </source>
</evidence>
<dbReference type="AlphaFoldDB" id="A0AA38WVS9"/>
<keyword evidence="1 2" id="KW-0694">RNA-binding</keyword>
<evidence type="ECO:0000256" key="1">
    <source>
        <dbReference type="ARBA" id="ARBA00022884"/>
    </source>
</evidence>
<comment type="caution">
    <text evidence="4">The sequence shown here is derived from an EMBL/GenBank/DDBJ whole genome shotgun (WGS) entry which is preliminary data.</text>
</comment>
<dbReference type="EMBL" id="JARYMX010000001">
    <property type="protein sequence ID" value="KAJ9567741.1"/>
    <property type="molecule type" value="Genomic_DNA"/>
</dbReference>
<sequence>MALLRFLYLPSSPSIFPNQHQFFQPIFNPNPSSSYLQSLSLSASLPNRFIKTHHRRPNFLLFRTQSAIEAPQVENSPDTEEVVEEDEGSRTRLLAQNVPWTCTADDIRPLFEKHGTVVDIEVSMYSKTRNRGLVFVSMGSHEEALAAFTNLQSYEFMGRNLNLTWAKPRKTPKPSAPAQPKLLPVHNLFVANLPFQARSKDLMEFFSAENTNVVSAEIIFHEKPRGSAGYGFVSFNTKQEAEAALTAFQGKVTSL</sequence>
<dbReference type="SMART" id="SM00360">
    <property type="entry name" value="RRM"/>
    <property type="match status" value="2"/>
</dbReference>
<evidence type="ECO:0000313" key="4">
    <source>
        <dbReference type="EMBL" id="KAJ9567741.1"/>
    </source>
</evidence>
<gene>
    <name evidence="4" type="ORF">OSB04_003707</name>
</gene>
<feature type="domain" description="RRM" evidence="3">
    <location>
        <begin position="91"/>
        <end position="168"/>
    </location>
</feature>
<dbReference type="GO" id="GO:0003729">
    <property type="term" value="F:mRNA binding"/>
    <property type="evidence" value="ECO:0007669"/>
    <property type="project" value="TreeGrafter"/>
</dbReference>
<evidence type="ECO:0000259" key="3">
    <source>
        <dbReference type="PROSITE" id="PS50102"/>
    </source>
</evidence>
<dbReference type="SUPFAM" id="SSF54928">
    <property type="entry name" value="RNA-binding domain, RBD"/>
    <property type="match status" value="1"/>
</dbReference>
<dbReference type="InterPro" id="IPR050502">
    <property type="entry name" value="Euk_RNA-bind_prot"/>
</dbReference>
<dbReference type="GO" id="GO:1901259">
    <property type="term" value="P:chloroplast rRNA processing"/>
    <property type="evidence" value="ECO:0007669"/>
    <property type="project" value="TreeGrafter"/>
</dbReference>
<dbReference type="InterPro" id="IPR035979">
    <property type="entry name" value="RBD_domain_sf"/>
</dbReference>
<dbReference type="PANTHER" id="PTHR48025:SF17">
    <property type="entry name" value="28 KDA RIBONUCLEOPROTEIN, CHLOROPLASTIC"/>
    <property type="match status" value="1"/>
</dbReference>
<dbReference type="Gene3D" id="3.30.70.330">
    <property type="match status" value="2"/>
</dbReference>